<organism evidence="3 4">
    <name type="scientific">Labilithrix luteola</name>
    <dbReference type="NCBI Taxonomy" id="1391654"/>
    <lineage>
        <taxon>Bacteria</taxon>
        <taxon>Pseudomonadati</taxon>
        <taxon>Myxococcota</taxon>
        <taxon>Polyangia</taxon>
        <taxon>Polyangiales</taxon>
        <taxon>Labilitrichaceae</taxon>
        <taxon>Labilithrix</taxon>
    </lineage>
</organism>
<evidence type="ECO:0000259" key="2">
    <source>
        <dbReference type="Pfam" id="PF17517"/>
    </source>
</evidence>
<dbReference type="Proteomes" id="UP000064967">
    <property type="component" value="Chromosome"/>
</dbReference>
<dbReference type="PANTHER" id="PTHR46534">
    <property type="entry name" value="IGGFC_BINDING DOMAIN-CONTAINING PROTEIN"/>
    <property type="match status" value="1"/>
</dbReference>
<keyword evidence="4" id="KW-1185">Reference proteome</keyword>
<evidence type="ECO:0000313" key="3">
    <source>
        <dbReference type="EMBL" id="AKU95343.1"/>
    </source>
</evidence>
<feature type="compositionally biased region" description="Low complexity" evidence="1">
    <location>
        <begin position="244"/>
        <end position="254"/>
    </location>
</feature>
<evidence type="ECO:0000313" key="4">
    <source>
        <dbReference type="Proteomes" id="UP000064967"/>
    </source>
</evidence>
<dbReference type="AlphaFoldDB" id="A0A0K1PP92"/>
<name>A0A0K1PP92_9BACT</name>
<feature type="domain" description="IgGFc-binding protein N-terminal" evidence="2">
    <location>
        <begin position="87"/>
        <end position="218"/>
    </location>
</feature>
<protein>
    <recommendedName>
        <fullName evidence="2">IgGFc-binding protein N-terminal domain-containing protein</fullName>
    </recommendedName>
</protein>
<dbReference type="InterPro" id="IPR035234">
    <property type="entry name" value="IgGFc-bd_N"/>
</dbReference>
<gene>
    <name evidence="3" type="ORF">AKJ09_02007</name>
</gene>
<dbReference type="Pfam" id="PF17517">
    <property type="entry name" value="IgGFc_binding"/>
    <property type="match status" value="1"/>
</dbReference>
<dbReference type="STRING" id="1391654.AKJ09_02007"/>
<feature type="compositionally biased region" description="Basic residues" evidence="1">
    <location>
        <begin position="255"/>
        <end position="274"/>
    </location>
</feature>
<accession>A0A0K1PP92</accession>
<evidence type="ECO:0000256" key="1">
    <source>
        <dbReference type="SAM" id="MobiDB-lite"/>
    </source>
</evidence>
<sequence>MVDDSGGGDLKYEKLTGPLSPGGIAIVFLASKPGSASPCPAEVAAALSLDPIAHGTARTSAFHLTSTVPVSAYSMYPYGGAASYFPSATLLLPASSWSTNYLSINAWPAIAAGRNPYLQIVAAENDTVVRIDPNVKIVGTADVVGAERRFVQSWTLQRGQVLQFTQPAELTGSPIEATKPIGLFGGTQCTNVPDRFGFCDILGQQIPPVGQWGANTLWCHFARGRASTSACASRVSNPYRGDSSARPTARSSSTIRRRHPARPRHSPRDKRSRS</sequence>
<dbReference type="KEGG" id="llu:AKJ09_02007"/>
<reference evidence="3 4" key="1">
    <citation type="submission" date="2015-08" db="EMBL/GenBank/DDBJ databases">
        <authorList>
            <person name="Babu N.S."/>
            <person name="Beckwith C.J."/>
            <person name="Beseler K.G."/>
            <person name="Brison A."/>
            <person name="Carone J.V."/>
            <person name="Caskin T.P."/>
            <person name="Diamond M."/>
            <person name="Durham M.E."/>
            <person name="Foxe J.M."/>
            <person name="Go M."/>
            <person name="Henderson B.A."/>
            <person name="Jones I.B."/>
            <person name="McGettigan J.A."/>
            <person name="Micheletti S.J."/>
            <person name="Nasrallah M.E."/>
            <person name="Ortiz D."/>
            <person name="Piller C.R."/>
            <person name="Privatt S.R."/>
            <person name="Schneider S.L."/>
            <person name="Sharp S."/>
            <person name="Smith T.C."/>
            <person name="Stanton J.D."/>
            <person name="Ullery H.E."/>
            <person name="Wilson R.J."/>
            <person name="Serrano M.G."/>
            <person name="Buck G."/>
            <person name="Lee V."/>
            <person name="Wang Y."/>
            <person name="Carvalho R."/>
            <person name="Voegtly L."/>
            <person name="Shi R."/>
            <person name="Duckworth R."/>
            <person name="Johnson A."/>
            <person name="Loviza R."/>
            <person name="Walstead R."/>
            <person name="Shah Z."/>
            <person name="Kiflezghi M."/>
            <person name="Wade K."/>
            <person name="Ball S.L."/>
            <person name="Bradley K.W."/>
            <person name="Asai D.J."/>
            <person name="Bowman C.A."/>
            <person name="Russell D.A."/>
            <person name="Pope W.H."/>
            <person name="Jacobs-Sera D."/>
            <person name="Hendrix R.W."/>
            <person name="Hatfull G.F."/>
        </authorList>
    </citation>
    <scope>NUCLEOTIDE SEQUENCE [LARGE SCALE GENOMIC DNA]</scope>
    <source>
        <strain evidence="3 4">DSM 27648</strain>
    </source>
</reference>
<dbReference type="EMBL" id="CP012333">
    <property type="protein sequence ID" value="AKU95343.1"/>
    <property type="molecule type" value="Genomic_DNA"/>
</dbReference>
<proteinExistence type="predicted"/>
<feature type="region of interest" description="Disordered" evidence="1">
    <location>
        <begin position="232"/>
        <end position="274"/>
    </location>
</feature>
<dbReference type="PANTHER" id="PTHR46534:SF1">
    <property type="entry name" value="IGGFC-BINDING PROTEIN N-TERMINAL DOMAIN-CONTAINING PROTEIN"/>
    <property type="match status" value="1"/>
</dbReference>